<dbReference type="STRING" id="48709.A0A1D2N4K1"/>
<evidence type="ECO:0000313" key="3">
    <source>
        <dbReference type="EMBL" id="ODN00151.1"/>
    </source>
</evidence>
<feature type="compositionally biased region" description="Polar residues" evidence="1">
    <location>
        <begin position="138"/>
        <end position="175"/>
    </location>
</feature>
<dbReference type="Pfam" id="PF00226">
    <property type="entry name" value="DnaJ"/>
    <property type="match status" value="1"/>
</dbReference>
<evidence type="ECO:0000313" key="4">
    <source>
        <dbReference type="Proteomes" id="UP000094527"/>
    </source>
</evidence>
<evidence type="ECO:0000259" key="2">
    <source>
        <dbReference type="PROSITE" id="PS50076"/>
    </source>
</evidence>
<dbReference type="EMBL" id="LJIJ01000230">
    <property type="protein sequence ID" value="ODN00151.1"/>
    <property type="molecule type" value="Genomic_DNA"/>
</dbReference>
<dbReference type="Pfam" id="PF14901">
    <property type="entry name" value="Jiv90"/>
    <property type="match status" value="1"/>
</dbReference>
<dbReference type="SUPFAM" id="SSF46565">
    <property type="entry name" value="Chaperone J-domain"/>
    <property type="match status" value="1"/>
</dbReference>
<organism evidence="3 4">
    <name type="scientific">Orchesella cincta</name>
    <name type="common">Springtail</name>
    <name type="synonym">Podura cincta</name>
    <dbReference type="NCBI Taxonomy" id="48709"/>
    <lineage>
        <taxon>Eukaryota</taxon>
        <taxon>Metazoa</taxon>
        <taxon>Ecdysozoa</taxon>
        <taxon>Arthropoda</taxon>
        <taxon>Hexapoda</taxon>
        <taxon>Collembola</taxon>
        <taxon>Entomobryomorpha</taxon>
        <taxon>Entomobryoidea</taxon>
        <taxon>Orchesellidae</taxon>
        <taxon>Orchesellinae</taxon>
        <taxon>Orchesella</taxon>
    </lineage>
</organism>
<dbReference type="SMART" id="SM00271">
    <property type="entry name" value="DnaJ"/>
    <property type="match status" value="1"/>
</dbReference>
<dbReference type="PANTHER" id="PTHR44665">
    <property type="entry name" value="DNAJ HOMOLOG SUBFAMILY C MEMBER 14"/>
    <property type="match status" value="1"/>
</dbReference>
<feature type="compositionally biased region" description="Basic and acidic residues" evidence="1">
    <location>
        <begin position="228"/>
        <end position="240"/>
    </location>
</feature>
<dbReference type="InterPro" id="IPR036869">
    <property type="entry name" value="J_dom_sf"/>
</dbReference>
<dbReference type="PROSITE" id="PS50076">
    <property type="entry name" value="DNAJ_2"/>
    <property type="match status" value="1"/>
</dbReference>
<feature type="region of interest" description="Disordered" evidence="1">
    <location>
        <begin position="1"/>
        <end position="240"/>
    </location>
</feature>
<accession>A0A1D2N4K1</accession>
<feature type="compositionally biased region" description="Basic residues" evidence="1">
    <location>
        <begin position="638"/>
        <end position="647"/>
    </location>
</feature>
<protein>
    <submittedName>
        <fullName evidence="3">DnaJ subfamily C member 14</fullName>
    </submittedName>
</protein>
<feature type="compositionally biased region" description="Low complexity" evidence="1">
    <location>
        <begin position="204"/>
        <end position="222"/>
    </location>
</feature>
<dbReference type="InterPro" id="IPR032843">
    <property type="entry name" value="Jiv"/>
</dbReference>
<dbReference type="Gene3D" id="1.10.287.110">
    <property type="entry name" value="DnaJ domain"/>
    <property type="match status" value="1"/>
</dbReference>
<feature type="compositionally biased region" description="Low complexity" evidence="1">
    <location>
        <begin position="16"/>
        <end position="33"/>
    </location>
</feature>
<proteinExistence type="predicted"/>
<gene>
    <name evidence="3" type="ORF">Ocin01_06537</name>
</gene>
<feature type="compositionally biased region" description="Basic and acidic residues" evidence="1">
    <location>
        <begin position="188"/>
        <end position="203"/>
    </location>
</feature>
<feature type="compositionally biased region" description="Acidic residues" evidence="1">
    <location>
        <begin position="177"/>
        <end position="187"/>
    </location>
</feature>
<dbReference type="Proteomes" id="UP000094527">
    <property type="component" value="Unassembled WGS sequence"/>
</dbReference>
<dbReference type="InterPro" id="IPR052317">
    <property type="entry name" value="Viral_replicn-host_int_reg"/>
</dbReference>
<name>A0A1D2N4K1_ORCCI</name>
<keyword evidence="4" id="KW-1185">Reference proteome</keyword>
<feature type="compositionally biased region" description="Low complexity" evidence="1">
    <location>
        <begin position="624"/>
        <end position="637"/>
    </location>
</feature>
<feature type="domain" description="J" evidence="2">
    <location>
        <begin position="384"/>
        <end position="448"/>
    </location>
</feature>
<feature type="region of interest" description="Disordered" evidence="1">
    <location>
        <begin position="624"/>
        <end position="647"/>
    </location>
</feature>
<dbReference type="OrthoDB" id="1507364at2759"/>
<dbReference type="AlphaFoldDB" id="A0A1D2N4K1"/>
<evidence type="ECO:0000256" key="1">
    <source>
        <dbReference type="SAM" id="MobiDB-lite"/>
    </source>
</evidence>
<dbReference type="PANTHER" id="PTHR44665:SF1">
    <property type="entry name" value="DNAJ HOMOLOG SUBFAMILY C MEMBER 14"/>
    <property type="match status" value="1"/>
</dbReference>
<feature type="compositionally biased region" description="Polar residues" evidence="1">
    <location>
        <begin position="96"/>
        <end position="111"/>
    </location>
</feature>
<feature type="compositionally biased region" description="Polar residues" evidence="1">
    <location>
        <begin position="50"/>
        <end position="86"/>
    </location>
</feature>
<dbReference type="InterPro" id="IPR001623">
    <property type="entry name" value="DnaJ_domain"/>
</dbReference>
<comment type="caution">
    <text evidence="3">The sequence shown here is derived from an EMBL/GenBank/DDBJ whole genome shotgun (WGS) entry which is preliminary data.</text>
</comment>
<dbReference type="PRINTS" id="PR00625">
    <property type="entry name" value="JDOMAIN"/>
</dbReference>
<reference evidence="3 4" key="1">
    <citation type="journal article" date="2016" name="Genome Biol. Evol.">
        <title>Gene Family Evolution Reflects Adaptation to Soil Environmental Stressors in the Genome of the Collembolan Orchesella cincta.</title>
        <authorList>
            <person name="Faddeeva-Vakhrusheva A."/>
            <person name="Derks M.F."/>
            <person name="Anvar S.Y."/>
            <person name="Agamennone V."/>
            <person name="Suring W."/>
            <person name="Smit S."/>
            <person name="van Straalen N.M."/>
            <person name="Roelofs D."/>
        </authorList>
    </citation>
    <scope>NUCLEOTIDE SEQUENCE [LARGE SCALE GENOMIC DNA]</scope>
    <source>
        <tissue evidence="3">Mixed pool</tissue>
    </source>
</reference>
<dbReference type="CDD" id="cd06257">
    <property type="entry name" value="DnaJ"/>
    <property type="match status" value="1"/>
</dbReference>
<feature type="non-terminal residue" evidence="3">
    <location>
        <position position="1"/>
    </location>
</feature>
<sequence>VPNLSQRKSIDYFMGAASTPSSSCPSSSSSPATKPRNLTSGTLLKGKENVSISAANNYIKQTARNSPSSSPAHVQSQLNKTKSQQGPMVGVERKVLSSQNSTSGGSKNTKGFKNGKVPSEKSIDVEEINEEGDWGWKTYTTRGRNNNLSSVGNKNSQKRSSNGHCSSEPAASSFSVMDDDDDDDDDSEARKSVIDEGSSERKSSSSTFGSTTSSSTVTSTTSHTRKPREKEKSRSRKEDRNCVSRRLENLAYTWLTHMISALTWLWTLITDVASLSASLGVSLMQDFYIWTKTKALPNFSDKITGWQRVVRHTCHDWWYSCRSKLLSLFSRGSSSKPPEDSGNSKPGIRHDENILSLLGPERNISLPANGDEALKRLLSVKGQDPYSILGVRSDSNEETIRRYYKRQAVLVHPDKNLIVGAEEAFKILARAFEMVGDPLKRAEYHQKLMEAQAKEKFCGEIGNLLEQLRKKMEAASSTIRCTKCNSRHKKNMTDRPLFAARYCSQCRIHHGAREGELERGGWWNIFGWICVEINEWARCQKTNLKHIKADAHCVMYRLVAGGNNQQNHNQHCHGTEGEDRFGAGSEADEWDSLINNLCKSSSGSTFGKTTGVPGKAGCCASGGMNANGSSSSSTNQAGKRRKGKRNK</sequence>